<evidence type="ECO:0000313" key="6">
    <source>
        <dbReference type="EMBL" id="MFN6548652.1"/>
    </source>
</evidence>
<comment type="caution">
    <text evidence="6">The sequence shown here is derived from an EMBL/GenBank/DDBJ whole genome shotgun (WGS) entry which is preliminary data.</text>
</comment>
<dbReference type="Pfam" id="PF00589">
    <property type="entry name" value="Phage_integrase"/>
    <property type="match status" value="1"/>
</dbReference>
<evidence type="ECO:0000259" key="5">
    <source>
        <dbReference type="PROSITE" id="PS51900"/>
    </source>
</evidence>
<dbReference type="InterPro" id="IPR013762">
    <property type="entry name" value="Integrase-like_cat_sf"/>
</dbReference>
<evidence type="ECO:0000259" key="4">
    <source>
        <dbReference type="PROSITE" id="PS51898"/>
    </source>
</evidence>
<name>A0ABW9LNR1_9MYCO</name>
<evidence type="ECO:0000256" key="1">
    <source>
        <dbReference type="ARBA" id="ARBA00023125"/>
    </source>
</evidence>
<dbReference type="PROSITE" id="PS51900">
    <property type="entry name" value="CB"/>
    <property type="match status" value="1"/>
</dbReference>
<protein>
    <submittedName>
        <fullName evidence="6">Tyrosine-type recombinase/integrase</fullName>
    </submittedName>
</protein>
<dbReference type="EMBL" id="JBKBDD010000033">
    <property type="protein sequence ID" value="MFN6548652.1"/>
    <property type="molecule type" value="Genomic_DNA"/>
</dbReference>
<proteinExistence type="predicted"/>
<keyword evidence="1 3" id="KW-0238">DNA-binding</keyword>
<reference evidence="6 7" key="1">
    <citation type="submission" date="2024-12" db="EMBL/GenBank/DDBJ databases">
        <title>The coexistence of Mycolicibacterium septicum and Mycolicibacterium nivoides in clinical samples.</title>
        <authorList>
            <person name="Wang C."/>
            <person name="Feng Y."/>
            <person name="Zong Z."/>
        </authorList>
    </citation>
    <scope>NUCLEOTIDE SEQUENCE [LARGE SCALE GENOMIC DNA]</scope>
    <source>
        <strain evidence="6 7">120309</strain>
    </source>
</reference>
<keyword evidence="2" id="KW-0233">DNA recombination</keyword>
<dbReference type="PROSITE" id="PS51898">
    <property type="entry name" value="TYR_RECOMBINASE"/>
    <property type="match status" value="1"/>
</dbReference>
<dbReference type="RefSeq" id="WP_071289631.1">
    <property type="nucleotide sequence ID" value="NZ_JBKBDD010000033.1"/>
</dbReference>
<dbReference type="Gene3D" id="1.10.443.10">
    <property type="entry name" value="Intergrase catalytic core"/>
    <property type="match status" value="1"/>
</dbReference>
<dbReference type="InterPro" id="IPR010998">
    <property type="entry name" value="Integrase_recombinase_N"/>
</dbReference>
<accession>A0ABW9LNR1</accession>
<feature type="domain" description="Tyr recombinase" evidence="4">
    <location>
        <begin position="191"/>
        <end position="384"/>
    </location>
</feature>
<dbReference type="Proteomes" id="UP001635816">
    <property type="component" value="Unassembled WGS sequence"/>
</dbReference>
<gene>
    <name evidence="6" type="ORF">ACK4CT_36520</name>
</gene>
<dbReference type="SUPFAM" id="SSF56349">
    <property type="entry name" value="DNA breaking-rejoining enzymes"/>
    <property type="match status" value="1"/>
</dbReference>
<evidence type="ECO:0000313" key="7">
    <source>
        <dbReference type="Proteomes" id="UP001635816"/>
    </source>
</evidence>
<dbReference type="InterPro" id="IPR011010">
    <property type="entry name" value="DNA_brk_join_enz"/>
</dbReference>
<dbReference type="Gene3D" id="1.10.150.130">
    <property type="match status" value="1"/>
</dbReference>
<dbReference type="InterPro" id="IPR044068">
    <property type="entry name" value="CB"/>
</dbReference>
<dbReference type="PANTHER" id="PTHR30349:SF81">
    <property type="entry name" value="TYROSINE RECOMBINASE XERC"/>
    <property type="match status" value="1"/>
</dbReference>
<organism evidence="6 7">
    <name type="scientific">Mycolicibacterium nivoides</name>
    <dbReference type="NCBI Taxonomy" id="2487344"/>
    <lineage>
        <taxon>Bacteria</taxon>
        <taxon>Bacillati</taxon>
        <taxon>Actinomycetota</taxon>
        <taxon>Actinomycetes</taxon>
        <taxon>Mycobacteriales</taxon>
        <taxon>Mycobacteriaceae</taxon>
        <taxon>Mycolicibacterium</taxon>
    </lineage>
</organism>
<evidence type="ECO:0000256" key="3">
    <source>
        <dbReference type="PROSITE-ProRule" id="PRU01248"/>
    </source>
</evidence>
<dbReference type="CDD" id="cd00397">
    <property type="entry name" value="DNA_BRE_C"/>
    <property type="match status" value="1"/>
</dbReference>
<dbReference type="InterPro" id="IPR002104">
    <property type="entry name" value="Integrase_catalytic"/>
</dbReference>
<keyword evidence="7" id="KW-1185">Reference proteome</keyword>
<feature type="domain" description="Core-binding (CB)" evidence="5">
    <location>
        <begin position="40"/>
        <end position="149"/>
    </location>
</feature>
<dbReference type="InterPro" id="IPR050090">
    <property type="entry name" value="Tyrosine_recombinase_XerCD"/>
</dbReference>
<dbReference type="PANTHER" id="PTHR30349">
    <property type="entry name" value="PHAGE INTEGRASE-RELATED"/>
    <property type="match status" value="1"/>
</dbReference>
<evidence type="ECO:0000256" key="2">
    <source>
        <dbReference type="ARBA" id="ARBA00023172"/>
    </source>
</evidence>
<sequence length="416" mass="48052">MFDDLERDITTIRLSKWGSVSESHGPSVWLVYDDAEKPVSAIREFLIDFVAQGNSSSSVRSYAYALLRWWRWLRAIGVEWNKATPAEGRDLVLWLLAAEKERNHRRTKSASTAGTINPVTRKRYLDDNYAARTIRHSNAVIRAFYQYWIDDRQQGPLVNPIPLDRGRGRPYAHHNPLDPHRPEGRLRYNPKLPKQLPREIPDERWRELFGALGSDRDRALLSLVVSNGARSEEVLMLRMVDLDWGDQLIRVVRKGTRAEQWLPASPESFVWLRIYVAGLGQQPAPNERLWQTRRRRDRGDGLRQQPLTYDALRKVLTRANDKLGTNWTMHDLRHTAAMRMIRDENLSARDVQTVLGHAHLSTTANIYLIEDEANVIQRVRQHYAERERDVPLAPVADLAEGYDAADMGVLFGDTWT</sequence>